<dbReference type="EMBL" id="MNCJ02000325">
    <property type="protein sequence ID" value="KAF5785953.1"/>
    <property type="molecule type" value="Genomic_DNA"/>
</dbReference>
<keyword evidence="2" id="KW-1185">Reference proteome</keyword>
<gene>
    <name evidence="1" type="ORF">HanXRQr2_Chr10g0434901</name>
</gene>
<evidence type="ECO:0000313" key="1">
    <source>
        <dbReference type="EMBL" id="KAF5785953.1"/>
    </source>
</evidence>
<dbReference type="Gramene" id="mRNA:HanXRQr2_Chr10g0434901">
    <property type="protein sequence ID" value="mRNA:HanXRQr2_Chr10g0434901"/>
    <property type="gene ID" value="HanXRQr2_Chr10g0434901"/>
</dbReference>
<proteinExistence type="predicted"/>
<organism evidence="1 2">
    <name type="scientific">Helianthus annuus</name>
    <name type="common">Common sunflower</name>
    <dbReference type="NCBI Taxonomy" id="4232"/>
    <lineage>
        <taxon>Eukaryota</taxon>
        <taxon>Viridiplantae</taxon>
        <taxon>Streptophyta</taxon>
        <taxon>Embryophyta</taxon>
        <taxon>Tracheophyta</taxon>
        <taxon>Spermatophyta</taxon>
        <taxon>Magnoliopsida</taxon>
        <taxon>eudicotyledons</taxon>
        <taxon>Gunneridae</taxon>
        <taxon>Pentapetalae</taxon>
        <taxon>asterids</taxon>
        <taxon>campanulids</taxon>
        <taxon>Asterales</taxon>
        <taxon>Asteraceae</taxon>
        <taxon>Asteroideae</taxon>
        <taxon>Heliantheae alliance</taxon>
        <taxon>Heliantheae</taxon>
        <taxon>Helianthus</taxon>
    </lineage>
</organism>
<evidence type="ECO:0000313" key="2">
    <source>
        <dbReference type="Proteomes" id="UP000215914"/>
    </source>
</evidence>
<sequence>MRKSKTPLQATWRYGASTCSSLIISSASASSYARFWVYVLLLCQTLLKV</sequence>
<dbReference type="Proteomes" id="UP000215914">
    <property type="component" value="Unassembled WGS sequence"/>
</dbReference>
<name>A0A9K3HWQ6_HELAN</name>
<accession>A0A9K3HWQ6</accession>
<protein>
    <submittedName>
        <fullName evidence="1">Uncharacterized protein</fullName>
    </submittedName>
</protein>
<dbReference type="AlphaFoldDB" id="A0A9K3HWQ6"/>
<reference evidence="1" key="2">
    <citation type="submission" date="2020-06" db="EMBL/GenBank/DDBJ databases">
        <title>Helianthus annuus Genome sequencing and assembly Release 2.</title>
        <authorList>
            <person name="Gouzy J."/>
            <person name="Langlade N."/>
            <person name="Munos S."/>
        </authorList>
    </citation>
    <scope>NUCLEOTIDE SEQUENCE</scope>
    <source>
        <tissue evidence="1">Leaves</tissue>
    </source>
</reference>
<comment type="caution">
    <text evidence="1">The sequence shown here is derived from an EMBL/GenBank/DDBJ whole genome shotgun (WGS) entry which is preliminary data.</text>
</comment>
<reference evidence="1" key="1">
    <citation type="journal article" date="2017" name="Nature">
        <title>The sunflower genome provides insights into oil metabolism, flowering and Asterid evolution.</title>
        <authorList>
            <person name="Badouin H."/>
            <person name="Gouzy J."/>
            <person name="Grassa C.J."/>
            <person name="Murat F."/>
            <person name="Staton S.E."/>
            <person name="Cottret L."/>
            <person name="Lelandais-Briere C."/>
            <person name="Owens G.L."/>
            <person name="Carrere S."/>
            <person name="Mayjonade B."/>
            <person name="Legrand L."/>
            <person name="Gill N."/>
            <person name="Kane N.C."/>
            <person name="Bowers J.E."/>
            <person name="Hubner S."/>
            <person name="Bellec A."/>
            <person name="Berard A."/>
            <person name="Berges H."/>
            <person name="Blanchet N."/>
            <person name="Boniface M.C."/>
            <person name="Brunel D."/>
            <person name="Catrice O."/>
            <person name="Chaidir N."/>
            <person name="Claudel C."/>
            <person name="Donnadieu C."/>
            <person name="Faraut T."/>
            <person name="Fievet G."/>
            <person name="Helmstetter N."/>
            <person name="King M."/>
            <person name="Knapp S.J."/>
            <person name="Lai Z."/>
            <person name="Le Paslier M.C."/>
            <person name="Lippi Y."/>
            <person name="Lorenzon L."/>
            <person name="Mandel J.R."/>
            <person name="Marage G."/>
            <person name="Marchand G."/>
            <person name="Marquand E."/>
            <person name="Bret-Mestries E."/>
            <person name="Morien E."/>
            <person name="Nambeesan S."/>
            <person name="Nguyen T."/>
            <person name="Pegot-Espagnet P."/>
            <person name="Pouilly N."/>
            <person name="Raftis F."/>
            <person name="Sallet E."/>
            <person name="Schiex T."/>
            <person name="Thomas J."/>
            <person name="Vandecasteele C."/>
            <person name="Vares D."/>
            <person name="Vear F."/>
            <person name="Vautrin S."/>
            <person name="Crespi M."/>
            <person name="Mangin B."/>
            <person name="Burke J.M."/>
            <person name="Salse J."/>
            <person name="Munos S."/>
            <person name="Vincourt P."/>
            <person name="Rieseberg L.H."/>
            <person name="Langlade N.B."/>
        </authorList>
    </citation>
    <scope>NUCLEOTIDE SEQUENCE</scope>
    <source>
        <tissue evidence="1">Leaves</tissue>
    </source>
</reference>